<dbReference type="EMBL" id="JBHTBR010000002">
    <property type="protein sequence ID" value="MFC7291106.1"/>
    <property type="molecule type" value="Genomic_DNA"/>
</dbReference>
<dbReference type="CDD" id="cd02440">
    <property type="entry name" value="AdoMet_MTases"/>
    <property type="match status" value="1"/>
</dbReference>
<evidence type="ECO:0000313" key="5">
    <source>
        <dbReference type="Proteomes" id="UP001596492"/>
    </source>
</evidence>
<evidence type="ECO:0000313" key="4">
    <source>
        <dbReference type="EMBL" id="MFC7291106.1"/>
    </source>
</evidence>
<dbReference type="InterPro" id="IPR002052">
    <property type="entry name" value="DNA_methylase_N6_adenine_CS"/>
</dbReference>
<keyword evidence="5" id="KW-1185">Reference proteome</keyword>
<dbReference type="PANTHER" id="PTHR43542:SF1">
    <property type="entry name" value="METHYLTRANSFERASE"/>
    <property type="match status" value="1"/>
</dbReference>
<name>A0ABW2IJQ6_9PROT</name>
<keyword evidence="1 4" id="KW-0489">Methyltransferase</keyword>
<accession>A0ABW2IJQ6</accession>
<dbReference type="PANTHER" id="PTHR43542">
    <property type="entry name" value="METHYLTRANSFERASE"/>
    <property type="match status" value="1"/>
</dbReference>
<gene>
    <name evidence="4" type="primary">rsmD</name>
    <name evidence="4" type="ORF">ACFQS8_05725</name>
</gene>
<feature type="region of interest" description="Disordered" evidence="3">
    <location>
        <begin position="185"/>
        <end position="207"/>
    </location>
</feature>
<feature type="region of interest" description="Disordered" evidence="3">
    <location>
        <begin position="1"/>
        <end position="25"/>
    </location>
</feature>
<reference evidence="5" key="1">
    <citation type="journal article" date="2019" name="Int. J. Syst. Evol. Microbiol.">
        <title>The Global Catalogue of Microorganisms (GCM) 10K type strain sequencing project: providing services to taxonomists for standard genome sequencing and annotation.</title>
        <authorList>
            <consortium name="The Broad Institute Genomics Platform"/>
            <consortium name="The Broad Institute Genome Sequencing Center for Infectious Disease"/>
            <person name="Wu L."/>
            <person name="Ma J."/>
        </authorList>
    </citation>
    <scope>NUCLEOTIDE SEQUENCE [LARGE SCALE GENOMIC DNA]</scope>
    <source>
        <strain evidence="5">CCUG 51308</strain>
    </source>
</reference>
<dbReference type="PROSITE" id="PS00092">
    <property type="entry name" value="N6_MTASE"/>
    <property type="match status" value="1"/>
</dbReference>
<dbReference type="EC" id="2.1.1.171" evidence="4"/>
<feature type="compositionally biased region" description="Basic and acidic residues" evidence="3">
    <location>
        <begin position="186"/>
        <end position="207"/>
    </location>
</feature>
<organism evidence="4 5">
    <name type="scientific">Hirschia litorea</name>
    <dbReference type="NCBI Taxonomy" id="1199156"/>
    <lineage>
        <taxon>Bacteria</taxon>
        <taxon>Pseudomonadati</taxon>
        <taxon>Pseudomonadota</taxon>
        <taxon>Alphaproteobacteria</taxon>
        <taxon>Hyphomonadales</taxon>
        <taxon>Hyphomonadaceae</taxon>
        <taxon>Hirschia</taxon>
    </lineage>
</organism>
<dbReference type="InterPro" id="IPR029063">
    <property type="entry name" value="SAM-dependent_MTases_sf"/>
</dbReference>
<proteinExistence type="predicted"/>
<dbReference type="Gene3D" id="3.40.50.150">
    <property type="entry name" value="Vaccinia Virus protein VP39"/>
    <property type="match status" value="1"/>
</dbReference>
<comment type="caution">
    <text evidence="4">The sequence shown here is derived from an EMBL/GenBank/DDBJ whole genome shotgun (WGS) entry which is preliminary data.</text>
</comment>
<dbReference type="NCBIfam" id="TIGR00095">
    <property type="entry name" value="16S rRNA (guanine(966)-N(2))-methyltransferase RsmD"/>
    <property type="match status" value="1"/>
</dbReference>
<evidence type="ECO:0000256" key="1">
    <source>
        <dbReference type="ARBA" id="ARBA00022603"/>
    </source>
</evidence>
<dbReference type="SUPFAM" id="SSF53335">
    <property type="entry name" value="S-adenosyl-L-methionine-dependent methyltransferases"/>
    <property type="match status" value="1"/>
</dbReference>
<evidence type="ECO:0000256" key="2">
    <source>
        <dbReference type="ARBA" id="ARBA00022679"/>
    </source>
</evidence>
<dbReference type="PIRSF" id="PIRSF004553">
    <property type="entry name" value="CHP00095"/>
    <property type="match status" value="1"/>
</dbReference>
<dbReference type="GO" id="GO:0052913">
    <property type="term" value="F:16S rRNA (guanine(966)-N(2))-methyltransferase activity"/>
    <property type="evidence" value="ECO:0007669"/>
    <property type="project" value="UniProtKB-EC"/>
</dbReference>
<dbReference type="InterPro" id="IPR004398">
    <property type="entry name" value="RNA_MeTrfase_RsmD"/>
</dbReference>
<dbReference type="RefSeq" id="WP_382166300.1">
    <property type="nucleotide sequence ID" value="NZ_JBHTBR010000002.1"/>
</dbReference>
<protein>
    <submittedName>
        <fullName evidence="4">16S rRNA (Guanine(966)-N(2))-methyltransferase RsmD</fullName>
        <ecNumber evidence="4">2.1.1.171</ecNumber>
    </submittedName>
</protein>
<keyword evidence="2 4" id="KW-0808">Transferase</keyword>
<dbReference type="Pfam" id="PF03602">
    <property type="entry name" value="Cons_hypoth95"/>
    <property type="match status" value="1"/>
</dbReference>
<dbReference type="Proteomes" id="UP001596492">
    <property type="component" value="Unassembled WGS sequence"/>
</dbReference>
<sequence>MRIVSGKLKGRSIITPEGRDTRPTSDRAREAMFNILAHADWAPPIENARVIDLYAGSGALGFEALSRGASYCLFVETHVKARGVIRENIEKFSQFGTTRIHRRSAVDLGKRPAGAGEKFSIAFMDPPYGYDLVDPAIRELVKGDWLTDDAIIVAEVSKDDPAPKFPDFQVLHEKSYGAARVYMARPAREEITSQPQEDRPPSPDEAT</sequence>
<evidence type="ECO:0000256" key="3">
    <source>
        <dbReference type="SAM" id="MobiDB-lite"/>
    </source>
</evidence>